<dbReference type="EMBL" id="SJPR01000001">
    <property type="protein sequence ID" value="TWU00354.1"/>
    <property type="molecule type" value="Genomic_DNA"/>
</dbReference>
<keyword evidence="2 5" id="KW-0547">Nucleotide-binding</keyword>
<proteinExistence type="predicted"/>
<keyword evidence="3 9" id="KW-0418">Kinase</keyword>
<dbReference type="Gene3D" id="3.30.200.20">
    <property type="entry name" value="Phosphorylase Kinase, domain 1"/>
    <property type="match status" value="1"/>
</dbReference>
<feature type="coiled-coil region" evidence="6">
    <location>
        <begin position="599"/>
        <end position="626"/>
    </location>
</feature>
<dbReference type="SMART" id="SM00220">
    <property type="entry name" value="S_TKc"/>
    <property type="match status" value="1"/>
</dbReference>
<keyword evidence="7" id="KW-0472">Membrane</keyword>
<dbReference type="Proteomes" id="UP000317421">
    <property type="component" value="Unassembled WGS sequence"/>
</dbReference>
<evidence type="ECO:0000256" key="2">
    <source>
        <dbReference type="ARBA" id="ARBA00022741"/>
    </source>
</evidence>
<evidence type="ECO:0000259" key="8">
    <source>
        <dbReference type="PROSITE" id="PS50011"/>
    </source>
</evidence>
<comment type="caution">
    <text evidence="9">The sequence shown here is derived from an EMBL/GenBank/DDBJ whole genome shotgun (WGS) entry which is preliminary data.</text>
</comment>
<accession>A0A5C6AQ77</accession>
<dbReference type="PANTHER" id="PTHR43289:SF30">
    <property type="entry name" value="NON-SPECIFIC SERINE_THREONINE PROTEIN KINASE"/>
    <property type="match status" value="1"/>
</dbReference>
<name>A0A5C6AQ77_9BACT</name>
<dbReference type="Gene3D" id="1.10.510.10">
    <property type="entry name" value="Transferase(Phosphotransferase) domain 1"/>
    <property type="match status" value="1"/>
</dbReference>
<dbReference type="PROSITE" id="PS50011">
    <property type="entry name" value="PROTEIN_KINASE_DOM"/>
    <property type="match status" value="1"/>
</dbReference>
<dbReference type="AlphaFoldDB" id="A0A5C6AQ77"/>
<evidence type="ECO:0000313" key="9">
    <source>
        <dbReference type="EMBL" id="TWU00354.1"/>
    </source>
</evidence>
<evidence type="ECO:0000256" key="7">
    <source>
        <dbReference type="SAM" id="Phobius"/>
    </source>
</evidence>
<evidence type="ECO:0000256" key="5">
    <source>
        <dbReference type="PROSITE-ProRule" id="PRU10141"/>
    </source>
</evidence>
<evidence type="ECO:0000256" key="1">
    <source>
        <dbReference type="ARBA" id="ARBA00022679"/>
    </source>
</evidence>
<organism evidence="9 10">
    <name type="scientific">Botrimarina colliarenosi</name>
    <dbReference type="NCBI Taxonomy" id="2528001"/>
    <lineage>
        <taxon>Bacteria</taxon>
        <taxon>Pseudomonadati</taxon>
        <taxon>Planctomycetota</taxon>
        <taxon>Planctomycetia</taxon>
        <taxon>Pirellulales</taxon>
        <taxon>Lacipirellulaceae</taxon>
        <taxon>Botrimarina</taxon>
    </lineage>
</organism>
<evidence type="ECO:0000256" key="6">
    <source>
        <dbReference type="SAM" id="Coils"/>
    </source>
</evidence>
<feature type="coiled-coil region" evidence="6">
    <location>
        <begin position="494"/>
        <end position="528"/>
    </location>
</feature>
<dbReference type="SUPFAM" id="SSF56112">
    <property type="entry name" value="Protein kinase-like (PK-like)"/>
    <property type="match status" value="1"/>
</dbReference>
<dbReference type="PROSITE" id="PS00107">
    <property type="entry name" value="PROTEIN_KINASE_ATP"/>
    <property type="match status" value="1"/>
</dbReference>
<dbReference type="InterPro" id="IPR017441">
    <property type="entry name" value="Protein_kinase_ATP_BS"/>
</dbReference>
<dbReference type="InterPro" id="IPR011009">
    <property type="entry name" value="Kinase-like_dom_sf"/>
</dbReference>
<dbReference type="PANTHER" id="PTHR43289">
    <property type="entry name" value="MITOGEN-ACTIVATED PROTEIN KINASE KINASE KINASE 20-RELATED"/>
    <property type="match status" value="1"/>
</dbReference>
<keyword evidence="7" id="KW-1133">Transmembrane helix</keyword>
<keyword evidence="6" id="KW-0175">Coiled coil</keyword>
<dbReference type="CDD" id="cd14014">
    <property type="entry name" value="STKc_PknB_like"/>
    <property type="match status" value="1"/>
</dbReference>
<keyword evidence="10" id="KW-1185">Reference proteome</keyword>
<feature type="transmembrane region" description="Helical" evidence="7">
    <location>
        <begin position="468"/>
        <end position="490"/>
    </location>
</feature>
<keyword evidence="4 5" id="KW-0067">ATP-binding</keyword>
<evidence type="ECO:0000256" key="3">
    <source>
        <dbReference type="ARBA" id="ARBA00022777"/>
    </source>
</evidence>
<evidence type="ECO:0000256" key="4">
    <source>
        <dbReference type="ARBA" id="ARBA00022840"/>
    </source>
</evidence>
<sequence>MPDPTQPLDVLAVIDAVCDRFESAWREAGDGTEGPRCEAFAAELPAGLREDALRELFAIERQYRARRGEDATDWAGARPELGRFVDEPSASDALAEAATLTGPAAPSSFGSGQLRLRCPQCQSRVDLSVDSQLDEITCGACGSAFGLLGSGAEADAVAPRVGRFLLRERLGIGAFGAVWRARDPELDRDVAIKLPRRGGLAPYEAELFFREARAAAQLAHPGIVSVHEVGRDASLDGTGSIYIVSELVDGEPMSDRIKEWRPTPRQSAALVADIADALDYAHGRGVIHRDLKPSNIMLDRFATGGETARAGLANLGRPRLMDFGLAKRDAGEITMTVDGQVLGTPAYMSPEQASGQTRWIDRRTDLYALGVVLFRLLTGELPFRGTATSQIQQRLTDDAPSPRRLDDTVPIDLATVCLKCLERDPNKRYDTAADVAAEMRRYLAGEPVLARPLSPWGRAGRWARRRPALATALTLGAVLAVVGPTAAVVIGRQAAKLESQLDERDELIRQQEQRVDELEAAKDAQGSRVHAQDIDPIRVEAIERLLTSSGERLLVAARQSPRSSAEGVNARIAMSRLLLAVGRDAEAASLLAEIGEPSITGLSNELTQLRDALTNAEALRDTLREKRLGAAGVKAAAQLQEAATPQLPEVNLTPSDLVNLADVLLKQGEGVNKP</sequence>
<dbReference type="PROSITE" id="PS00108">
    <property type="entry name" value="PROTEIN_KINASE_ST"/>
    <property type="match status" value="1"/>
</dbReference>
<dbReference type="EC" id="2.7.11.1" evidence="9"/>
<gene>
    <name evidence="9" type="primary">pknB_2</name>
    <name evidence="9" type="ORF">Pla108_13030</name>
</gene>
<dbReference type="InterPro" id="IPR008271">
    <property type="entry name" value="Ser/Thr_kinase_AS"/>
</dbReference>
<dbReference type="Pfam" id="PF00069">
    <property type="entry name" value="Pkinase"/>
    <property type="match status" value="1"/>
</dbReference>
<feature type="domain" description="Protein kinase" evidence="8">
    <location>
        <begin position="164"/>
        <end position="443"/>
    </location>
</feature>
<dbReference type="GO" id="GO:0005524">
    <property type="term" value="F:ATP binding"/>
    <property type="evidence" value="ECO:0007669"/>
    <property type="project" value="UniProtKB-UniRule"/>
</dbReference>
<feature type="binding site" evidence="5">
    <location>
        <position position="193"/>
    </location>
    <ligand>
        <name>ATP</name>
        <dbReference type="ChEBI" id="CHEBI:30616"/>
    </ligand>
</feature>
<keyword evidence="1 9" id="KW-0808">Transferase</keyword>
<keyword evidence="7" id="KW-0812">Transmembrane</keyword>
<evidence type="ECO:0000313" key="10">
    <source>
        <dbReference type="Proteomes" id="UP000317421"/>
    </source>
</evidence>
<dbReference type="RefSeq" id="WP_197526294.1">
    <property type="nucleotide sequence ID" value="NZ_SJPR01000001.1"/>
</dbReference>
<dbReference type="GO" id="GO:0004674">
    <property type="term" value="F:protein serine/threonine kinase activity"/>
    <property type="evidence" value="ECO:0007669"/>
    <property type="project" value="UniProtKB-EC"/>
</dbReference>
<dbReference type="InterPro" id="IPR000719">
    <property type="entry name" value="Prot_kinase_dom"/>
</dbReference>
<protein>
    <submittedName>
        <fullName evidence="9">Serine/threonine-protein kinase PknB</fullName>
        <ecNumber evidence="9">2.7.11.1</ecNumber>
    </submittedName>
</protein>
<reference evidence="9 10" key="1">
    <citation type="submission" date="2019-02" db="EMBL/GenBank/DDBJ databases">
        <title>Deep-cultivation of Planctomycetes and their phenomic and genomic characterization uncovers novel biology.</title>
        <authorList>
            <person name="Wiegand S."/>
            <person name="Jogler M."/>
            <person name="Boedeker C."/>
            <person name="Pinto D."/>
            <person name="Vollmers J."/>
            <person name="Rivas-Marin E."/>
            <person name="Kohn T."/>
            <person name="Peeters S.H."/>
            <person name="Heuer A."/>
            <person name="Rast P."/>
            <person name="Oberbeckmann S."/>
            <person name="Bunk B."/>
            <person name="Jeske O."/>
            <person name="Meyerdierks A."/>
            <person name="Storesund J.E."/>
            <person name="Kallscheuer N."/>
            <person name="Luecker S."/>
            <person name="Lage O.M."/>
            <person name="Pohl T."/>
            <person name="Merkel B.J."/>
            <person name="Hornburger P."/>
            <person name="Mueller R.-W."/>
            <person name="Bruemmer F."/>
            <person name="Labrenz M."/>
            <person name="Spormann A.M."/>
            <person name="Op Den Camp H."/>
            <person name="Overmann J."/>
            <person name="Amann R."/>
            <person name="Jetten M.S.M."/>
            <person name="Mascher T."/>
            <person name="Medema M.H."/>
            <person name="Devos D.P."/>
            <person name="Kaster A.-K."/>
            <person name="Ovreas L."/>
            <person name="Rohde M."/>
            <person name="Galperin M.Y."/>
            <person name="Jogler C."/>
        </authorList>
    </citation>
    <scope>NUCLEOTIDE SEQUENCE [LARGE SCALE GENOMIC DNA]</scope>
    <source>
        <strain evidence="9 10">Pla108</strain>
    </source>
</reference>